<name>A0AA38FJR0_TAXCH</name>
<dbReference type="AlphaFoldDB" id="A0AA38FJR0"/>
<dbReference type="Proteomes" id="UP000824469">
    <property type="component" value="Unassembled WGS sequence"/>
</dbReference>
<dbReference type="EMBL" id="JAHRHJ020000008">
    <property type="protein sequence ID" value="KAH9305230.1"/>
    <property type="molecule type" value="Genomic_DNA"/>
</dbReference>
<feature type="non-terminal residue" evidence="1">
    <location>
        <position position="62"/>
    </location>
</feature>
<keyword evidence="2" id="KW-1185">Reference proteome</keyword>
<organism evidence="1 2">
    <name type="scientific">Taxus chinensis</name>
    <name type="common">Chinese yew</name>
    <name type="synonym">Taxus wallichiana var. chinensis</name>
    <dbReference type="NCBI Taxonomy" id="29808"/>
    <lineage>
        <taxon>Eukaryota</taxon>
        <taxon>Viridiplantae</taxon>
        <taxon>Streptophyta</taxon>
        <taxon>Embryophyta</taxon>
        <taxon>Tracheophyta</taxon>
        <taxon>Spermatophyta</taxon>
        <taxon>Pinopsida</taxon>
        <taxon>Pinidae</taxon>
        <taxon>Conifers II</taxon>
        <taxon>Cupressales</taxon>
        <taxon>Taxaceae</taxon>
        <taxon>Taxus</taxon>
    </lineage>
</organism>
<accession>A0AA38FJR0</accession>
<evidence type="ECO:0000313" key="2">
    <source>
        <dbReference type="Proteomes" id="UP000824469"/>
    </source>
</evidence>
<reference evidence="1 2" key="1">
    <citation type="journal article" date="2021" name="Nat. Plants">
        <title>The Taxus genome provides insights into paclitaxel biosynthesis.</title>
        <authorList>
            <person name="Xiong X."/>
            <person name="Gou J."/>
            <person name="Liao Q."/>
            <person name="Li Y."/>
            <person name="Zhou Q."/>
            <person name="Bi G."/>
            <person name="Li C."/>
            <person name="Du R."/>
            <person name="Wang X."/>
            <person name="Sun T."/>
            <person name="Guo L."/>
            <person name="Liang H."/>
            <person name="Lu P."/>
            <person name="Wu Y."/>
            <person name="Zhang Z."/>
            <person name="Ro D.K."/>
            <person name="Shang Y."/>
            <person name="Huang S."/>
            <person name="Yan J."/>
        </authorList>
    </citation>
    <scope>NUCLEOTIDE SEQUENCE [LARGE SCALE GENOMIC DNA]</scope>
    <source>
        <strain evidence="1">Ta-2019</strain>
    </source>
</reference>
<evidence type="ECO:0000313" key="1">
    <source>
        <dbReference type="EMBL" id="KAH9305230.1"/>
    </source>
</evidence>
<sequence length="62" mass="6406">MASSLLSGHVSGLVRHSGCFWAHSCLRSGLSLVSSVGSMGSFNSAQWALWALVGGLWAQSGL</sequence>
<proteinExistence type="predicted"/>
<comment type="caution">
    <text evidence="1">The sequence shown here is derived from an EMBL/GenBank/DDBJ whole genome shotgun (WGS) entry which is preliminary data.</text>
</comment>
<gene>
    <name evidence="1" type="ORF">KI387_009634</name>
</gene>
<protein>
    <submittedName>
        <fullName evidence="1">Uncharacterized protein</fullName>
    </submittedName>
</protein>